<dbReference type="InterPro" id="IPR036400">
    <property type="entry name" value="Cyt_B5-like_heme/steroid_sf"/>
</dbReference>
<name>A0AAD5UQ46_9FUNG</name>
<keyword evidence="4 11" id="KW-0812">Transmembrane</keyword>
<keyword evidence="9" id="KW-0443">Lipid metabolism</keyword>
<feature type="transmembrane region" description="Helical" evidence="11">
    <location>
        <begin position="288"/>
        <end position="311"/>
    </location>
</feature>
<evidence type="ECO:0000256" key="1">
    <source>
        <dbReference type="ARBA" id="ARBA00004141"/>
    </source>
</evidence>
<dbReference type="GO" id="GO:0020037">
    <property type="term" value="F:heme binding"/>
    <property type="evidence" value="ECO:0007669"/>
    <property type="project" value="InterPro"/>
</dbReference>
<dbReference type="GO" id="GO:0016717">
    <property type="term" value="F:oxidoreductase activity, acting on paired donors, with oxidation of a pair of donors resulting in the reduction of molecular oxygen to two molecules of water"/>
    <property type="evidence" value="ECO:0007669"/>
    <property type="project" value="TreeGrafter"/>
</dbReference>
<dbReference type="PROSITE" id="PS50255">
    <property type="entry name" value="CYTOCHROME_B5_2"/>
    <property type="match status" value="1"/>
</dbReference>
<evidence type="ECO:0000313" key="13">
    <source>
        <dbReference type="EMBL" id="KAJ3262280.1"/>
    </source>
</evidence>
<evidence type="ECO:0000256" key="11">
    <source>
        <dbReference type="SAM" id="Phobius"/>
    </source>
</evidence>
<dbReference type="GO" id="GO:0006629">
    <property type="term" value="P:lipid metabolic process"/>
    <property type="evidence" value="ECO:0007669"/>
    <property type="project" value="UniProtKB-KW"/>
</dbReference>
<dbReference type="Gene3D" id="3.10.120.10">
    <property type="entry name" value="Cytochrome b5-like heme/steroid binding domain"/>
    <property type="match status" value="1"/>
</dbReference>
<keyword evidence="5" id="KW-0479">Metal-binding</keyword>
<comment type="similarity">
    <text evidence="2">Belongs to the fatty acid desaturase type 1 family.</text>
</comment>
<comment type="subcellular location">
    <subcellularLocation>
        <location evidence="1">Membrane</location>
        <topology evidence="1">Multi-pass membrane protein</topology>
    </subcellularLocation>
</comment>
<sequence length="477" mass="54878">MGQTQSCKRSLTLDPRPDGEKFLLIHDTVYDVTEFVKRHPGGRIIYEQLNPPESGFPADATIAFESLHGHSKKPAQVLKTLKSRKLTQEEKLLRSKSRPFDDDLNKSFQRATQELREIGMFDYSIGHLLWRNVELFGIMFLGGYSVVNYGNFGWWVGAFLFGLFMQRAGWFQHECNHGSASSNQALNDFLGSFWFGFGEAGSAQWWKREHNRHHADPQRHGADIDMNTLPLAVDSITAKKGVKGFLKYQNYLYQAAVWGLVHFWQLYIHPKFMLKKKAYMDLFWTSVHWNLFLGFFIPRIGLFSALALHAVASMVEASLLFTNFALSHTTMPYLEHHDREHWVERSLRRTIDIHGHTKYLGPLLGPIVDSMVNWLMGYLNYQVIHHLWPLMPHKNQANPKVHAIVQRMCDENPGLNMHYNVTNYWTAMYDMYANLTRIARDYGEGVNTNAVHPTKPVWVKGVVAKTANDDLLNAPAA</sequence>
<evidence type="ECO:0000313" key="14">
    <source>
        <dbReference type="Proteomes" id="UP001210925"/>
    </source>
</evidence>
<keyword evidence="10 11" id="KW-0472">Membrane</keyword>
<dbReference type="SUPFAM" id="SSF55856">
    <property type="entry name" value="Cytochrome b5-like heme/steroid binding domain"/>
    <property type="match status" value="1"/>
</dbReference>
<protein>
    <submittedName>
        <fullName evidence="13">Acyl-CoA</fullName>
    </submittedName>
</protein>
<evidence type="ECO:0000256" key="9">
    <source>
        <dbReference type="ARBA" id="ARBA00023098"/>
    </source>
</evidence>
<evidence type="ECO:0000256" key="8">
    <source>
        <dbReference type="ARBA" id="ARBA00023004"/>
    </source>
</evidence>
<feature type="transmembrane region" description="Helical" evidence="11">
    <location>
        <begin position="128"/>
        <end position="146"/>
    </location>
</feature>
<feature type="domain" description="Cytochrome b5 heme-binding" evidence="12">
    <location>
        <begin position="22"/>
        <end position="87"/>
    </location>
</feature>
<dbReference type="Proteomes" id="UP001210925">
    <property type="component" value="Unassembled WGS sequence"/>
</dbReference>
<dbReference type="PANTHER" id="PTHR19353">
    <property type="entry name" value="FATTY ACID DESATURASE 2"/>
    <property type="match status" value="1"/>
</dbReference>
<evidence type="ECO:0000256" key="4">
    <source>
        <dbReference type="ARBA" id="ARBA00022692"/>
    </source>
</evidence>
<dbReference type="InterPro" id="IPR005804">
    <property type="entry name" value="FA_desaturase_dom"/>
</dbReference>
<keyword evidence="3" id="KW-0349">Heme</keyword>
<dbReference type="CDD" id="cd03506">
    <property type="entry name" value="Delta6-FADS-like"/>
    <property type="match status" value="1"/>
</dbReference>
<keyword evidence="6 11" id="KW-1133">Transmembrane helix</keyword>
<evidence type="ECO:0000256" key="2">
    <source>
        <dbReference type="ARBA" id="ARBA00009295"/>
    </source>
</evidence>
<dbReference type="InterPro" id="IPR001199">
    <property type="entry name" value="Cyt_B5-like_heme/steroid-bd"/>
</dbReference>
<dbReference type="InterPro" id="IPR012171">
    <property type="entry name" value="Fatty_acid_desaturase"/>
</dbReference>
<evidence type="ECO:0000256" key="3">
    <source>
        <dbReference type="ARBA" id="ARBA00022617"/>
    </source>
</evidence>
<keyword evidence="8" id="KW-0408">Iron</keyword>
<dbReference type="EMBL" id="JADGKB010000002">
    <property type="protein sequence ID" value="KAJ3262280.1"/>
    <property type="molecule type" value="Genomic_DNA"/>
</dbReference>
<comment type="caution">
    <text evidence="13">The sequence shown here is derived from an EMBL/GenBank/DDBJ whole genome shotgun (WGS) entry which is preliminary data.</text>
</comment>
<dbReference type="AlphaFoldDB" id="A0AAD5UQ46"/>
<organism evidence="13 14">
    <name type="scientific">Boothiomyces macroporosus</name>
    <dbReference type="NCBI Taxonomy" id="261099"/>
    <lineage>
        <taxon>Eukaryota</taxon>
        <taxon>Fungi</taxon>
        <taxon>Fungi incertae sedis</taxon>
        <taxon>Chytridiomycota</taxon>
        <taxon>Chytridiomycota incertae sedis</taxon>
        <taxon>Chytridiomycetes</taxon>
        <taxon>Rhizophydiales</taxon>
        <taxon>Terramycetaceae</taxon>
        <taxon>Boothiomyces</taxon>
    </lineage>
</organism>
<keyword evidence="14" id="KW-1185">Reference proteome</keyword>
<accession>A0AAD5UQ46</accession>
<gene>
    <name evidence="13" type="primary">FADS1</name>
    <name evidence="13" type="ORF">HK103_002693</name>
</gene>
<evidence type="ECO:0000256" key="5">
    <source>
        <dbReference type="ARBA" id="ARBA00022723"/>
    </source>
</evidence>
<dbReference type="PANTHER" id="PTHR19353:SF88">
    <property type="entry name" value="DELTA(5) FATTY ACID DESATURASE FAT-4"/>
    <property type="match status" value="1"/>
</dbReference>
<evidence type="ECO:0000256" key="6">
    <source>
        <dbReference type="ARBA" id="ARBA00022989"/>
    </source>
</evidence>
<dbReference type="Pfam" id="PF00173">
    <property type="entry name" value="Cyt-b5"/>
    <property type="match status" value="1"/>
</dbReference>
<dbReference type="Pfam" id="PF00487">
    <property type="entry name" value="FA_desaturase"/>
    <property type="match status" value="1"/>
</dbReference>
<dbReference type="GO" id="GO:0016020">
    <property type="term" value="C:membrane"/>
    <property type="evidence" value="ECO:0007669"/>
    <property type="project" value="UniProtKB-SubCell"/>
</dbReference>
<dbReference type="InterPro" id="IPR018506">
    <property type="entry name" value="Cyt_B5_heme-BS"/>
</dbReference>
<dbReference type="PIRSF" id="PIRSF015921">
    <property type="entry name" value="FA_sphinglp_des"/>
    <property type="match status" value="1"/>
</dbReference>
<evidence type="ECO:0000259" key="12">
    <source>
        <dbReference type="PROSITE" id="PS50255"/>
    </source>
</evidence>
<keyword evidence="7" id="KW-0560">Oxidoreductase</keyword>
<evidence type="ECO:0000256" key="10">
    <source>
        <dbReference type="ARBA" id="ARBA00023136"/>
    </source>
</evidence>
<evidence type="ECO:0000256" key="7">
    <source>
        <dbReference type="ARBA" id="ARBA00023002"/>
    </source>
</evidence>
<feature type="transmembrane region" description="Helical" evidence="11">
    <location>
        <begin position="251"/>
        <end position="268"/>
    </location>
</feature>
<dbReference type="GO" id="GO:0046872">
    <property type="term" value="F:metal ion binding"/>
    <property type="evidence" value="ECO:0007669"/>
    <property type="project" value="UniProtKB-KW"/>
</dbReference>
<dbReference type="PROSITE" id="PS00191">
    <property type="entry name" value="CYTOCHROME_B5_1"/>
    <property type="match status" value="1"/>
</dbReference>
<reference evidence="13" key="1">
    <citation type="submission" date="2020-05" db="EMBL/GenBank/DDBJ databases">
        <title>Phylogenomic resolution of chytrid fungi.</title>
        <authorList>
            <person name="Stajich J.E."/>
            <person name="Amses K."/>
            <person name="Simmons R."/>
            <person name="Seto K."/>
            <person name="Myers J."/>
            <person name="Bonds A."/>
            <person name="Quandt C.A."/>
            <person name="Barry K."/>
            <person name="Liu P."/>
            <person name="Grigoriev I."/>
            <person name="Longcore J.E."/>
            <person name="James T.Y."/>
        </authorList>
    </citation>
    <scope>NUCLEOTIDE SEQUENCE</scope>
    <source>
        <strain evidence="13">PLAUS21</strain>
    </source>
</reference>
<proteinExistence type="inferred from homology"/>